<dbReference type="PANTHER" id="PTHR42780">
    <property type="entry name" value="SOLEUCYL-TRNA SYNTHETASE"/>
    <property type="match status" value="1"/>
</dbReference>
<gene>
    <name evidence="12" type="primary">ileS</name>
    <name evidence="12" type="ORF">LZC94_25885</name>
</gene>
<proteinExistence type="predicted"/>
<name>A0ABZ2LLR8_9BACT</name>
<dbReference type="CDD" id="cd07961">
    <property type="entry name" value="Anticodon_Ia_Ile_ABEc"/>
    <property type="match status" value="1"/>
</dbReference>
<dbReference type="InterPro" id="IPR009008">
    <property type="entry name" value="Val/Leu/Ile-tRNA-synth_edit"/>
</dbReference>
<evidence type="ECO:0000256" key="8">
    <source>
        <dbReference type="ARBA" id="ARBA00048359"/>
    </source>
</evidence>
<dbReference type="EMBL" id="CP089984">
    <property type="protein sequence ID" value="WXB11290.1"/>
    <property type="molecule type" value="Genomic_DNA"/>
</dbReference>
<evidence type="ECO:0000313" key="13">
    <source>
        <dbReference type="Proteomes" id="UP001370348"/>
    </source>
</evidence>
<keyword evidence="2 12" id="KW-0436">Ligase</keyword>
<dbReference type="Gene3D" id="3.40.50.620">
    <property type="entry name" value="HUPs"/>
    <property type="match status" value="2"/>
</dbReference>
<evidence type="ECO:0000256" key="9">
    <source>
        <dbReference type="NCBIfam" id="TIGR00392"/>
    </source>
</evidence>
<evidence type="ECO:0000313" key="12">
    <source>
        <dbReference type="EMBL" id="WXB11290.1"/>
    </source>
</evidence>
<evidence type="ECO:0000256" key="3">
    <source>
        <dbReference type="ARBA" id="ARBA00022741"/>
    </source>
</evidence>
<evidence type="ECO:0000256" key="1">
    <source>
        <dbReference type="ARBA" id="ARBA00013165"/>
    </source>
</evidence>
<keyword evidence="5" id="KW-0648">Protein biosynthesis</keyword>
<evidence type="ECO:0000256" key="2">
    <source>
        <dbReference type="ARBA" id="ARBA00022598"/>
    </source>
</evidence>
<dbReference type="EC" id="6.1.1.5" evidence="1 9"/>
<dbReference type="SUPFAM" id="SSF47323">
    <property type="entry name" value="Anticodon-binding domain of a subclass of class I aminoacyl-tRNA synthetases"/>
    <property type="match status" value="1"/>
</dbReference>
<dbReference type="SUPFAM" id="SSF52374">
    <property type="entry name" value="Nucleotidylyl transferase"/>
    <property type="match status" value="1"/>
</dbReference>
<dbReference type="GO" id="GO:0004822">
    <property type="term" value="F:isoleucine-tRNA ligase activity"/>
    <property type="evidence" value="ECO:0007669"/>
    <property type="project" value="UniProtKB-EC"/>
</dbReference>
<dbReference type="SUPFAM" id="SSF50677">
    <property type="entry name" value="ValRS/IleRS/LeuRS editing domain"/>
    <property type="match status" value="1"/>
</dbReference>
<dbReference type="Pfam" id="PF19302">
    <property type="entry name" value="DUF5915"/>
    <property type="match status" value="1"/>
</dbReference>
<dbReference type="Proteomes" id="UP001370348">
    <property type="component" value="Chromosome"/>
</dbReference>
<evidence type="ECO:0000256" key="6">
    <source>
        <dbReference type="ARBA" id="ARBA00023146"/>
    </source>
</evidence>
<evidence type="ECO:0000259" key="10">
    <source>
        <dbReference type="Pfam" id="PF00133"/>
    </source>
</evidence>
<evidence type="ECO:0000256" key="5">
    <source>
        <dbReference type="ARBA" id="ARBA00022917"/>
    </source>
</evidence>
<keyword evidence="3" id="KW-0547">Nucleotide-binding</keyword>
<keyword evidence="13" id="KW-1185">Reference proteome</keyword>
<dbReference type="Pfam" id="PF08264">
    <property type="entry name" value="Anticodon_1"/>
    <property type="match status" value="1"/>
</dbReference>
<evidence type="ECO:0000256" key="7">
    <source>
        <dbReference type="ARBA" id="ARBA00025217"/>
    </source>
</evidence>
<keyword evidence="4" id="KW-0067">ATP-binding</keyword>
<dbReference type="Pfam" id="PF00133">
    <property type="entry name" value="tRNA-synt_1"/>
    <property type="match status" value="1"/>
</dbReference>
<accession>A0ABZ2LLR8</accession>
<dbReference type="InterPro" id="IPR002300">
    <property type="entry name" value="aa-tRNA-synth_Ia"/>
</dbReference>
<keyword evidence="6" id="KW-0030">Aminoacyl-tRNA synthetase</keyword>
<dbReference type="RefSeq" id="WP_394820905.1">
    <property type="nucleotide sequence ID" value="NZ_CP089984.1"/>
</dbReference>
<protein>
    <recommendedName>
        <fullName evidence="1 9">Isoleucine--tRNA ligase</fullName>
        <ecNumber evidence="1 9">6.1.1.5</ecNumber>
    </recommendedName>
</protein>
<dbReference type="InterPro" id="IPR014729">
    <property type="entry name" value="Rossmann-like_a/b/a_fold"/>
</dbReference>
<comment type="function">
    <text evidence="7">Catalyzes the attachment of isoleucine to tRNA(Ile). As IleRS can inadvertently accommodate and process structurally similar amino acids such as valine, to avoid such errors it has two additional distinct tRNA(Ile)-dependent editing activities. One activity is designated as 'pretransfer' editing and involves the hydrolysis of activated Val-AMP. The other activity is designated 'posttransfer' editing and involves deacylation of mischarged Val-tRNA(Ile).</text>
</comment>
<dbReference type="PRINTS" id="PR00984">
    <property type="entry name" value="TRNASYNTHILE"/>
</dbReference>
<feature type="domain" description="Methionyl/Valyl/Leucyl/Isoleucyl-tRNA synthetase anticodon-binding" evidence="11">
    <location>
        <begin position="862"/>
        <end position="1017"/>
    </location>
</feature>
<dbReference type="InterPro" id="IPR013155">
    <property type="entry name" value="M/V/L/I-tRNA-synth_anticd-bd"/>
</dbReference>
<feature type="domain" description="Aminoacyl-tRNA synthetase class Ia" evidence="10">
    <location>
        <begin position="25"/>
        <end position="739"/>
    </location>
</feature>
<dbReference type="PANTHER" id="PTHR42780:SF1">
    <property type="entry name" value="ISOLEUCINE--TRNA LIGASE, CYTOPLASMIC"/>
    <property type="match status" value="1"/>
</dbReference>
<comment type="catalytic activity">
    <reaction evidence="8">
        <text>tRNA(Ile) + L-isoleucine + ATP = L-isoleucyl-tRNA(Ile) + AMP + diphosphate</text>
        <dbReference type="Rhea" id="RHEA:11060"/>
        <dbReference type="Rhea" id="RHEA-COMP:9666"/>
        <dbReference type="Rhea" id="RHEA-COMP:9695"/>
        <dbReference type="ChEBI" id="CHEBI:30616"/>
        <dbReference type="ChEBI" id="CHEBI:33019"/>
        <dbReference type="ChEBI" id="CHEBI:58045"/>
        <dbReference type="ChEBI" id="CHEBI:78442"/>
        <dbReference type="ChEBI" id="CHEBI:78528"/>
        <dbReference type="ChEBI" id="CHEBI:456215"/>
        <dbReference type="EC" id="6.1.1.5"/>
    </reaction>
</comment>
<reference evidence="12 13" key="1">
    <citation type="submission" date="2021-12" db="EMBL/GenBank/DDBJ databases">
        <title>Discovery of the Pendulisporaceae a myxobacterial family with distinct sporulation behavior and unique specialized metabolism.</title>
        <authorList>
            <person name="Garcia R."/>
            <person name="Popoff A."/>
            <person name="Bader C.D."/>
            <person name="Loehr J."/>
            <person name="Walesch S."/>
            <person name="Walt C."/>
            <person name="Boldt J."/>
            <person name="Bunk B."/>
            <person name="Haeckl F.J.F.P.J."/>
            <person name="Gunesch A.P."/>
            <person name="Birkelbach J."/>
            <person name="Nuebel U."/>
            <person name="Pietschmann T."/>
            <person name="Bach T."/>
            <person name="Mueller R."/>
        </authorList>
    </citation>
    <scope>NUCLEOTIDE SEQUENCE [LARGE SCALE GENOMIC DNA]</scope>
    <source>
        <strain evidence="12 13">MSr11954</strain>
    </source>
</reference>
<dbReference type="InterPro" id="IPR023586">
    <property type="entry name" value="Ile-tRNA-ligase_type2"/>
</dbReference>
<dbReference type="NCBIfam" id="TIGR00392">
    <property type="entry name" value="ileS"/>
    <property type="match status" value="1"/>
</dbReference>
<dbReference type="Gene3D" id="1.10.730.10">
    <property type="entry name" value="Isoleucyl-tRNA Synthetase, Domain 1"/>
    <property type="match status" value="1"/>
</dbReference>
<organism evidence="12 13">
    <name type="scientific">Pendulispora albinea</name>
    <dbReference type="NCBI Taxonomy" id="2741071"/>
    <lineage>
        <taxon>Bacteria</taxon>
        <taxon>Pseudomonadati</taxon>
        <taxon>Myxococcota</taxon>
        <taxon>Myxococcia</taxon>
        <taxon>Myxococcales</taxon>
        <taxon>Sorangiineae</taxon>
        <taxon>Pendulisporaceae</taxon>
        <taxon>Pendulispora</taxon>
    </lineage>
</organism>
<sequence>MSERPRPKFEKVPQELNFPKEEREILALWKEKRIFERSLEESANRPTFVFYEGPPTANGLPHNGHVLTRVMKDIFPRYKTMRGYYVARKAGWDTHGLPVEVEVEKELRIHGKAAIEEYGVEPFVKKCVDSVFRYTDEWARMTERVGFWVDLEDAYVTYHRSYVESVWWALTELFKKGLLYQGHKVLWWWAQGGTALSSGEVGLGYREVDDPSVLVRFPLTADVPDPSAPNGAPLVPKDASLLVWTTTPWTLPSNAYAVVHPKHRYVVVRHGEEAGSPRYVIAKDLVEAIGKKLKTELVVEREFAGADLIGARYTPPFDLYSRELGTRTPYWTVKGADYVTLDTGSGIVHTAPAFGEDDFQTHRKVLESLPREQADALPLLCAVKPDGTFVPELTRYAGRWVKDCDKEIQEELRERGLLAHTELYRHQYPFCWRASSDPLIQYARPAWYIRTTEKIQNAIRNNRTVEWLPEHIKEGRFGDFLANNVDWALSRERYWGTPLNIWINDKTGKMEAPDSVDAILAKNPRAFDAFHEAKKKDPSLSPHLIVHKPWIDQVTWQNPGEEGTYRRVGDVIDCWFDSGAMPFAQWGFPHTGQDKFAKSFPADFISEAIDQTRGWFYTLLMIATLVFDEECQKRYGLTPREYPLPYKTCVVLGHISDKEGKKESKSVGNYTPPEVILDCVRMEFAVLDGGDGHAYGVTPTKGTAYIAREDLEGLDLKAGSTVLAYRLDGSGERLELKIEPAKKLRRRVVVLHPDDVKALGATFTAKTDVKPVEVPWLPAGERIVIEDPSSSAPGADAFRWFFYASNPPWSATRHSLTNVRTLQKETLIKLRNVYSFFTIYASIDGFDPDAPRPALSERSELDRWMLDLVGYTTKNVRDKLDAYQLFEATKYLVELVDALSNWYVRRSRDRFWKTGWDADKSAAYATLYESLVTLTGLFAPFVPFVTEDMYQNLVVRPARVAGKEDSVPPSVHLTSYPEPPATFDDELRSAMYAVRDLVSLGLQVRTQAKLKVRQPLRSAHVIVSDKGMRKRLARYEAMIREELNVLEVEFVEDAQVRQYVTYKLKPNFRTLGQRGLGKEAQSLKKVLAEISAEEAARIHGELAANGTVVVAGVSLLPDDLEVAFTTHEGFSAAGDRVGVVVLETTLDDELRDLGFLREVQSRVQAARKDQGLEYTDRIKLWLSGGERLERIASHYGASLAKEVLATEIVVDKGGAAGTRRSDGTGRKEDEVDIDGETVGIAIEKIG</sequence>
<evidence type="ECO:0000256" key="4">
    <source>
        <dbReference type="ARBA" id="ARBA00022840"/>
    </source>
</evidence>
<dbReference type="InterPro" id="IPR009080">
    <property type="entry name" value="tRNAsynth_Ia_anticodon-bd"/>
</dbReference>
<dbReference type="InterPro" id="IPR033709">
    <property type="entry name" value="Anticodon_Ile_ABEc"/>
</dbReference>
<dbReference type="InterPro" id="IPR002301">
    <property type="entry name" value="Ile-tRNA-ligase"/>
</dbReference>
<evidence type="ECO:0000259" key="11">
    <source>
        <dbReference type="Pfam" id="PF08264"/>
    </source>
</evidence>